<evidence type="ECO:0000256" key="4">
    <source>
        <dbReference type="SAM" id="MobiDB-lite"/>
    </source>
</evidence>
<dbReference type="EMBL" id="JBBKAM010000002">
    <property type="protein sequence ID" value="MEJ8641197.1"/>
    <property type="molecule type" value="Genomic_DNA"/>
</dbReference>
<evidence type="ECO:0000259" key="5">
    <source>
        <dbReference type="Pfam" id="PF01494"/>
    </source>
</evidence>
<reference evidence="6 7" key="1">
    <citation type="submission" date="2024-03" db="EMBL/GenBank/DDBJ databases">
        <title>Novel Streptomyces species of biotechnological and ecological value are a feature of Machair soil.</title>
        <authorList>
            <person name="Prole J.R."/>
            <person name="Goodfellow M."/>
            <person name="Allenby N."/>
            <person name="Ward A.C."/>
        </authorList>
    </citation>
    <scope>NUCLEOTIDE SEQUENCE [LARGE SCALE GENOMIC DNA]</scope>
    <source>
        <strain evidence="6 7">MS1.HAVA.3</strain>
    </source>
</reference>
<keyword evidence="2" id="KW-0285">Flavoprotein</keyword>
<organism evidence="6 7">
    <name type="scientific">Streptomyces caledonius</name>
    <dbReference type="NCBI Taxonomy" id="3134107"/>
    <lineage>
        <taxon>Bacteria</taxon>
        <taxon>Bacillati</taxon>
        <taxon>Actinomycetota</taxon>
        <taxon>Actinomycetes</taxon>
        <taxon>Kitasatosporales</taxon>
        <taxon>Streptomycetaceae</taxon>
        <taxon>Streptomyces</taxon>
    </lineage>
</organism>
<dbReference type="SUPFAM" id="SSF51905">
    <property type="entry name" value="FAD/NAD(P)-binding domain"/>
    <property type="match status" value="1"/>
</dbReference>
<sequence>MHSTTVVVTGAGPTGLALACGLQAAGVAVRVLDKAPGPAMTSRALGLQPRGAEVLDRLGALGDLPERSVPIAHVLTYVDGRPLARLPVGQPTKLVTRPGLLMSQSEIEARLRDRLAVLGVEVEWGRELLDVRQEVDQVVLRLGDGEQRAAWLVGCDGAHSRVRKAAGIGFPGVPVVERFLLADVTARLPISGDSVAVWLRGDTMLGVFPLPGEDMWRLMAPAPAGSDAGPMTVLTELLQKEAGVPVGAVREVLWTSTFRIHRRLASSYRTGRILLAGDAAHIHSPFGGQGMNTGLGDAENLAWKLALVATGRSEDGLLDSYEAERRPVAREVMASTSAMTGMVLGQTALARTLRDHVFVPLLNRPSVQRRLWEKSSQLTLTYRKGPLGAGHRVPGSGPVRGDRVPDRSCTRQDGTTTRLYAELRTGWALLTPAGVGADHELVARRRLGADRVTTLTAVEGRQCVMLVRPDGHLAWHGTSPEALGRALERILVNGGGSRHNDRPEATGP</sequence>
<dbReference type="InterPro" id="IPR002938">
    <property type="entry name" value="FAD-bd"/>
</dbReference>
<dbReference type="Pfam" id="PF01494">
    <property type="entry name" value="FAD_binding_3"/>
    <property type="match status" value="1"/>
</dbReference>
<dbReference type="PRINTS" id="PR00420">
    <property type="entry name" value="RNGMNOXGNASE"/>
</dbReference>
<proteinExistence type="predicted"/>
<evidence type="ECO:0000313" key="6">
    <source>
        <dbReference type="EMBL" id="MEJ8641197.1"/>
    </source>
</evidence>
<dbReference type="Gene3D" id="3.50.50.60">
    <property type="entry name" value="FAD/NAD(P)-binding domain"/>
    <property type="match status" value="1"/>
</dbReference>
<evidence type="ECO:0000256" key="2">
    <source>
        <dbReference type="ARBA" id="ARBA00022630"/>
    </source>
</evidence>
<evidence type="ECO:0000313" key="7">
    <source>
        <dbReference type="Proteomes" id="UP001382904"/>
    </source>
</evidence>
<accession>A0ABU8U028</accession>
<keyword evidence="7" id="KW-1185">Reference proteome</keyword>
<dbReference type="Gene3D" id="3.30.70.2450">
    <property type="match status" value="1"/>
</dbReference>
<dbReference type="PANTHER" id="PTHR43004">
    <property type="entry name" value="TRK SYSTEM POTASSIUM UPTAKE PROTEIN"/>
    <property type="match status" value="1"/>
</dbReference>
<gene>
    <name evidence="6" type="ORF">WKI68_06295</name>
</gene>
<feature type="compositionally biased region" description="Basic and acidic residues" evidence="4">
    <location>
        <begin position="400"/>
        <end position="410"/>
    </location>
</feature>
<dbReference type="InterPro" id="IPR036188">
    <property type="entry name" value="FAD/NAD-bd_sf"/>
</dbReference>
<evidence type="ECO:0000256" key="3">
    <source>
        <dbReference type="ARBA" id="ARBA00022827"/>
    </source>
</evidence>
<dbReference type="InterPro" id="IPR050641">
    <property type="entry name" value="RIFMO-like"/>
</dbReference>
<dbReference type="GO" id="GO:0004497">
    <property type="term" value="F:monooxygenase activity"/>
    <property type="evidence" value="ECO:0007669"/>
    <property type="project" value="UniProtKB-KW"/>
</dbReference>
<keyword evidence="6" id="KW-0503">Monooxygenase</keyword>
<name>A0ABU8U028_9ACTN</name>
<feature type="region of interest" description="Disordered" evidence="4">
    <location>
        <begin position="384"/>
        <end position="413"/>
    </location>
</feature>
<dbReference type="Pfam" id="PF21274">
    <property type="entry name" value="Rng_hyd_C"/>
    <property type="match status" value="1"/>
</dbReference>
<evidence type="ECO:0000256" key="1">
    <source>
        <dbReference type="ARBA" id="ARBA00001974"/>
    </source>
</evidence>
<dbReference type="PANTHER" id="PTHR43004:SF19">
    <property type="entry name" value="BINDING MONOOXYGENASE, PUTATIVE (JCVI)-RELATED"/>
    <property type="match status" value="1"/>
</dbReference>
<comment type="caution">
    <text evidence="6">The sequence shown here is derived from an EMBL/GenBank/DDBJ whole genome shotgun (WGS) entry which is preliminary data.</text>
</comment>
<comment type="cofactor">
    <cofactor evidence="1">
        <name>FAD</name>
        <dbReference type="ChEBI" id="CHEBI:57692"/>
    </cofactor>
</comment>
<protein>
    <submittedName>
        <fullName evidence="6">FAD-dependent monooxygenase</fullName>
    </submittedName>
</protein>
<keyword evidence="3" id="KW-0274">FAD</keyword>
<feature type="domain" description="FAD-binding" evidence="5">
    <location>
        <begin position="4"/>
        <end position="334"/>
    </location>
</feature>
<dbReference type="Proteomes" id="UP001382904">
    <property type="component" value="Unassembled WGS sequence"/>
</dbReference>
<dbReference type="Gene3D" id="3.40.30.120">
    <property type="match status" value="1"/>
</dbReference>
<keyword evidence="6" id="KW-0560">Oxidoreductase</keyword>